<gene>
    <name evidence="2" type="ORF">CWR43_27970</name>
</gene>
<comment type="caution">
    <text evidence="2">The sequence shown here is derived from an EMBL/GenBank/DDBJ whole genome shotgun (WGS) entry which is preliminary data.</text>
</comment>
<accession>A0A2N0D2S8</accession>
<name>A0A2N0D2S8_RHISU</name>
<evidence type="ECO:0000313" key="3">
    <source>
        <dbReference type="Proteomes" id="UP000232164"/>
    </source>
</evidence>
<organism evidence="2 3">
    <name type="scientific">Rhizobium sullae</name>
    <name type="common">Rhizobium hedysari</name>
    <dbReference type="NCBI Taxonomy" id="50338"/>
    <lineage>
        <taxon>Bacteria</taxon>
        <taxon>Pseudomonadati</taxon>
        <taxon>Pseudomonadota</taxon>
        <taxon>Alphaproteobacteria</taxon>
        <taxon>Hyphomicrobiales</taxon>
        <taxon>Rhizobiaceae</taxon>
        <taxon>Rhizobium/Agrobacterium group</taxon>
        <taxon>Rhizobium</taxon>
    </lineage>
</organism>
<evidence type="ECO:0000256" key="1">
    <source>
        <dbReference type="SAM" id="MobiDB-lite"/>
    </source>
</evidence>
<sequence length="281" mass="30934">MTDYTAEAAKIKQACYPIPGAFAAGGAVTSVFTGKPINDVDVYFKSREAFEYAVAQAYDGGSWCVSSSKRAVTFSDNGGTPQQFMHFDFFPTAQDIFNAFDFTAVMGAYDFDISEFVFHDNFLKHNSQRFLRFHPGTRYPLASAVRVLKYQDRGYTIGKGDILKIALAGRKVKIDTWEDLKDQIGGAYGEKVVLAGEGQEFSLDAAIAALTTDEEGRDLWTANDNEAQPGSAIELQKKIAEMKGEQFDASRYEDGEMGDGWPVGYEPPARKQEAATPPWAA</sequence>
<dbReference type="Pfam" id="PF26128">
    <property type="entry name" value="Gad2"/>
    <property type="match status" value="1"/>
</dbReference>
<dbReference type="RefSeq" id="WP_100772664.1">
    <property type="nucleotide sequence ID" value="NZ_PIQN01000022.1"/>
</dbReference>
<protein>
    <submittedName>
        <fullName evidence="2">Uncharacterized protein</fullName>
    </submittedName>
</protein>
<reference evidence="2 3" key="2">
    <citation type="submission" date="2017-12" db="EMBL/GenBank/DDBJ databases">
        <title>Genome sequence of Rhizobium sullae HCNT1 isolated from Sulla coronaria nodules and featuring peculiar denitrification phenotypes.</title>
        <authorList>
            <person name="De Diego-Diaz B."/>
            <person name="Treu L."/>
            <person name="Campanaro S."/>
            <person name="Da Silva Duarte V."/>
            <person name="Basaglia M."/>
            <person name="Favaro L."/>
            <person name="Casella S."/>
            <person name="Squartini A."/>
        </authorList>
    </citation>
    <scope>NUCLEOTIDE SEQUENCE [LARGE SCALE GENOMIC DNA]</scope>
    <source>
        <strain evidence="2 3">HCNT1</strain>
    </source>
</reference>
<proteinExistence type="predicted"/>
<feature type="region of interest" description="Disordered" evidence="1">
    <location>
        <begin position="249"/>
        <end position="281"/>
    </location>
</feature>
<dbReference type="AlphaFoldDB" id="A0A2N0D2S8"/>
<dbReference type="Proteomes" id="UP000232164">
    <property type="component" value="Unassembled WGS sequence"/>
</dbReference>
<reference evidence="2 3" key="1">
    <citation type="submission" date="2017-11" db="EMBL/GenBank/DDBJ databases">
        <authorList>
            <person name="Han C.G."/>
        </authorList>
    </citation>
    <scope>NUCLEOTIDE SEQUENCE [LARGE SCALE GENOMIC DNA]</scope>
    <source>
        <strain evidence="2 3">HCNT1</strain>
    </source>
</reference>
<evidence type="ECO:0000313" key="2">
    <source>
        <dbReference type="EMBL" id="PKA40421.1"/>
    </source>
</evidence>
<dbReference type="EMBL" id="PIQN01000022">
    <property type="protein sequence ID" value="PKA40421.1"/>
    <property type="molecule type" value="Genomic_DNA"/>
</dbReference>